<dbReference type="Pfam" id="PF01730">
    <property type="entry name" value="UreF"/>
    <property type="match status" value="1"/>
</dbReference>
<evidence type="ECO:0000256" key="2">
    <source>
        <dbReference type="ARBA" id="ARBA00023186"/>
    </source>
</evidence>
<dbReference type="OrthoDB" id="9798772at2"/>
<dbReference type="HAMAP" id="MF_01385">
    <property type="entry name" value="UreF"/>
    <property type="match status" value="1"/>
</dbReference>
<reference evidence="4 5" key="1">
    <citation type="journal article" date="2010" name="Stand. Genomic Sci.">
        <title>Complete genome sequence of Haliangium ochraceum type strain (SMP-2).</title>
        <authorList>
            <consortium name="US DOE Joint Genome Institute (JGI-PGF)"/>
            <person name="Ivanova N."/>
            <person name="Daum C."/>
            <person name="Lang E."/>
            <person name="Abt B."/>
            <person name="Kopitz M."/>
            <person name="Saunders E."/>
            <person name="Lapidus A."/>
            <person name="Lucas S."/>
            <person name="Glavina Del Rio T."/>
            <person name="Nolan M."/>
            <person name="Tice H."/>
            <person name="Copeland A."/>
            <person name="Cheng J.F."/>
            <person name="Chen F."/>
            <person name="Bruce D."/>
            <person name="Goodwin L."/>
            <person name="Pitluck S."/>
            <person name="Mavromatis K."/>
            <person name="Pati A."/>
            <person name="Mikhailova N."/>
            <person name="Chen A."/>
            <person name="Palaniappan K."/>
            <person name="Land M."/>
            <person name="Hauser L."/>
            <person name="Chang Y.J."/>
            <person name="Jeffries C.D."/>
            <person name="Detter J.C."/>
            <person name="Brettin T."/>
            <person name="Rohde M."/>
            <person name="Goker M."/>
            <person name="Bristow J."/>
            <person name="Markowitz V."/>
            <person name="Eisen J.A."/>
            <person name="Hugenholtz P."/>
            <person name="Kyrpides N.C."/>
            <person name="Klenk H.P."/>
        </authorList>
    </citation>
    <scope>NUCLEOTIDE SEQUENCE [LARGE SCALE GENOMIC DNA]</scope>
    <source>
        <strain evidence="5">DSM 14365 / CIP 107738 / JCM 11303 / AJ 13395 / SMP-2</strain>
    </source>
</reference>
<organism evidence="4 5">
    <name type="scientific">Haliangium ochraceum (strain DSM 14365 / JCM 11303 / SMP-2)</name>
    <dbReference type="NCBI Taxonomy" id="502025"/>
    <lineage>
        <taxon>Bacteria</taxon>
        <taxon>Pseudomonadati</taxon>
        <taxon>Myxococcota</taxon>
        <taxon>Polyangia</taxon>
        <taxon>Haliangiales</taxon>
        <taxon>Kofleriaceae</taxon>
        <taxon>Haliangium</taxon>
    </lineage>
</organism>
<evidence type="ECO:0000256" key="3">
    <source>
        <dbReference type="HAMAP-Rule" id="MF_01385"/>
    </source>
</evidence>
<dbReference type="InterPro" id="IPR038277">
    <property type="entry name" value="UreF_sf"/>
</dbReference>
<dbReference type="GO" id="GO:0005737">
    <property type="term" value="C:cytoplasm"/>
    <property type="evidence" value="ECO:0007669"/>
    <property type="project" value="UniProtKB-SubCell"/>
</dbReference>
<keyword evidence="1 3" id="KW-0996">Nickel insertion</keyword>
<comment type="subcellular location">
    <subcellularLocation>
        <location evidence="3">Cytoplasm</location>
    </subcellularLocation>
</comment>
<comment type="similarity">
    <text evidence="3">Belongs to the UreF family.</text>
</comment>
<keyword evidence="5" id="KW-1185">Reference proteome</keyword>
<evidence type="ECO:0000313" key="4">
    <source>
        <dbReference type="EMBL" id="ACY14252.1"/>
    </source>
</evidence>
<dbReference type="HOGENOM" id="CLU_049215_2_0_7"/>
<dbReference type="PANTHER" id="PTHR33620">
    <property type="entry name" value="UREASE ACCESSORY PROTEIN F"/>
    <property type="match status" value="1"/>
</dbReference>
<dbReference type="EMBL" id="CP001804">
    <property type="protein sequence ID" value="ACY14252.1"/>
    <property type="molecule type" value="Genomic_DNA"/>
</dbReference>
<dbReference type="GO" id="GO:0016151">
    <property type="term" value="F:nickel cation binding"/>
    <property type="evidence" value="ECO:0007669"/>
    <property type="project" value="UniProtKB-UniRule"/>
</dbReference>
<dbReference type="STRING" id="502025.Hoch_1702"/>
<dbReference type="eggNOG" id="COG0830">
    <property type="taxonomic scope" value="Bacteria"/>
</dbReference>
<dbReference type="PIRSF" id="PIRSF009467">
    <property type="entry name" value="Ureas_acces_UreF"/>
    <property type="match status" value="1"/>
</dbReference>
<evidence type="ECO:0000313" key="5">
    <source>
        <dbReference type="Proteomes" id="UP000001880"/>
    </source>
</evidence>
<proteinExistence type="inferred from homology"/>
<dbReference type="Proteomes" id="UP000001880">
    <property type="component" value="Chromosome"/>
</dbReference>
<dbReference type="Gene3D" id="1.10.4190.10">
    <property type="entry name" value="Urease accessory protein UreF"/>
    <property type="match status" value="1"/>
</dbReference>
<dbReference type="KEGG" id="hoh:Hoch_1702"/>
<gene>
    <name evidence="3" type="primary">ureF</name>
    <name evidence="4" type="ordered locus">Hoch_1702</name>
</gene>
<dbReference type="AlphaFoldDB" id="D0LX05"/>
<sequence>MNPEALHRLMAWLSPSYPVGAFSYSHGLEWAVEAGWVGDAAALREYVSEAVREGGGHVDAVLLAHAHAAAAAMDLGRLDALIEFANAFRATAETALESHAQGRAFLRTTRQAWPDERLETLAGVVGGRLLAYPVALGMAAAELPRQPVLVAYLHAFAANLVSAGVRLVPLGQTDGQRVLADIGGLLADEAARAQRIPLDELSTGAPLLDVASMRHETQYTRLFRS</sequence>
<evidence type="ECO:0000256" key="1">
    <source>
        <dbReference type="ARBA" id="ARBA00022988"/>
    </source>
</evidence>
<keyword evidence="2 3" id="KW-0143">Chaperone</keyword>
<comment type="function">
    <text evidence="3">Required for maturation of urease via the functional incorporation of the urease nickel metallocenter.</text>
</comment>
<accession>D0LX05</accession>
<dbReference type="InterPro" id="IPR002639">
    <property type="entry name" value="UreF"/>
</dbReference>
<comment type="subunit">
    <text evidence="3">UreD, UreF and UreG form a complex that acts as a GTP-hydrolysis-dependent molecular chaperone, activating the urease apoprotein by helping to assemble the nickel containing metallocenter of UreC. The UreE protein probably delivers the nickel.</text>
</comment>
<name>D0LX05_HALO1</name>
<keyword evidence="3" id="KW-0963">Cytoplasm</keyword>
<dbReference type="PANTHER" id="PTHR33620:SF1">
    <property type="entry name" value="UREASE ACCESSORY PROTEIN F"/>
    <property type="match status" value="1"/>
</dbReference>
<protein>
    <recommendedName>
        <fullName evidence="3">Urease accessory protein UreF</fullName>
    </recommendedName>
</protein>
<dbReference type="RefSeq" id="WP_012826860.1">
    <property type="nucleotide sequence ID" value="NC_013440.1"/>
</dbReference>